<gene>
    <name evidence="2" type="ORF">SAMN04487996_10764</name>
</gene>
<name>A0A1G7FZ44_9BACT</name>
<proteinExistence type="predicted"/>
<accession>A0A1G7FZ44</accession>
<dbReference type="AlphaFoldDB" id="A0A1G7FZ44"/>
<evidence type="ECO:0000256" key="1">
    <source>
        <dbReference type="SAM" id="Phobius"/>
    </source>
</evidence>
<keyword evidence="1" id="KW-0812">Transmembrane</keyword>
<evidence type="ECO:0000313" key="3">
    <source>
        <dbReference type="Proteomes" id="UP000198748"/>
    </source>
</evidence>
<evidence type="ECO:0000313" key="2">
    <source>
        <dbReference type="EMBL" id="SDE81176.1"/>
    </source>
</evidence>
<dbReference type="Proteomes" id="UP000198748">
    <property type="component" value="Unassembled WGS sequence"/>
</dbReference>
<sequence>MVPFEGLTINPVMKHFILEMHTEDQENEGVESGLILNGLVDDTEQEQAFVSALIAVTILAGVLLVGVGLYLSIFWGV</sequence>
<keyword evidence="3" id="KW-1185">Reference proteome</keyword>
<keyword evidence="1" id="KW-1133">Transmembrane helix</keyword>
<dbReference type="EMBL" id="FNAN01000007">
    <property type="protein sequence ID" value="SDE81176.1"/>
    <property type="molecule type" value="Genomic_DNA"/>
</dbReference>
<feature type="transmembrane region" description="Helical" evidence="1">
    <location>
        <begin position="48"/>
        <end position="75"/>
    </location>
</feature>
<organism evidence="2 3">
    <name type="scientific">Dyadobacter soli</name>
    <dbReference type="NCBI Taxonomy" id="659014"/>
    <lineage>
        <taxon>Bacteria</taxon>
        <taxon>Pseudomonadati</taxon>
        <taxon>Bacteroidota</taxon>
        <taxon>Cytophagia</taxon>
        <taxon>Cytophagales</taxon>
        <taxon>Spirosomataceae</taxon>
        <taxon>Dyadobacter</taxon>
    </lineage>
</organism>
<dbReference type="STRING" id="659014.SAMN04487996_10764"/>
<keyword evidence="1" id="KW-0472">Membrane</keyword>
<protein>
    <submittedName>
        <fullName evidence="2">Uncharacterized protein</fullName>
    </submittedName>
</protein>
<reference evidence="3" key="1">
    <citation type="submission" date="2016-10" db="EMBL/GenBank/DDBJ databases">
        <authorList>
            <person name="Varghese N."/>
            <person name="Submissions S."/>
        </authorList>
    </citation>
    <scope>NUCLEOTIDE SEQUENCE [LARGE SCALE GENOMIC DNA]</scope>
    <source>
        <strain evidence="3">DSM 25329</strain>
    </source>
</reference>